<organism evidence="1 2">
    <name type="scientific">Flavobacterium phragmitis</name>
    <dbReference type="NCBI Taxonomy" id="739143"/>
    <lineage>
        <taxon>Bacteria</taxon>
        <taxon>Pseudomonadati</taxon>
        <taxon>Bacteroidota</taxon>
        <taxon>Flavobacteriia</taxon>
        <taxon>Flavobacteriales</taxon>
        <taxon>Flavobacteriaceae</taxon>
        <taxon>Flavobacterium</taxon>
    </lineage>
</organism>
<name>A0A1I1LIU7_9FLAO</name>
<keyword evidence="2" id="KW-1185">Reference proteome</keyword>
<dbReference type="Proteomes" id="UP000199672">
    <property type="component" value="Unassembled WGS sequence"/>
</dbReference>
<dbReference type="AlphaFoldDB" id="A0A1I1LIU7"/>
<evidence type="ECO:0000313" key="1">
    <source>
        <dbReference type="EMBL" id="SFC72482.1"/>
    </source>
</evidence>
<evidence type="ECO:0000313" key="2">
    <source>
        <dbReference type="Proteomes" id="UP000199672"/>
    </source>
</evidence>
<dbReference type="EMBL" id="FOMH01000002">
    <property type="protein sequence ID" value="SFC72482.1"/>
    <property type="molecule type" value="Genomic_DNA"/>
</dbReference>
<gene>
    <name evidence="1" type="ORF">SAMN05216297_10223</name>
</gene>
<protein>
    <submittedName>
        <fullName evidence="1">Competence protein CoiA-like family protein</fullName>
    </submittedName>
</protein>
<accession>A0A1I1LIU7</accession>
<sequence length="421" mass="49018">MYVNLFCNLIMQHAIDINGKKIRPASSGQIAFCGFCGEKVRGRCGEINIWHWQHINKVDCDSWKEGETEWHRAWKSRFPFDWQETIIIKNGEKHIADIFTDEGLVIEFQNSAISPSTIAEREKFYGKMIWVINAESFKNNLVTENVSEKHLAEIEKKYAVKRIHLKKYDSISLESIKKKPNLRTAEIQILIDNLNMLESVTAPFTIYNKNAHTFAEQIINIWQNDNLSVDPSLIKIITDDALISKNAFLRLRGDFKLNNYHLDLPGKTSSEIEQLYLERKNLLAQRESLKALLFEELKSVASKYLNLEGEITHLKNVLSFLNIEKDASDKELQNLKAEIDYYINTNLQILEDAYIEEKNNNIKDKDKLNFIWKRERKSWLTASAQIYFDLGDGRLLYKHSDNKVIYITLSDFISRFNPADS</sequence>
<dbReference type="OrthoDB" id="4212451at2"/>
<proteinExistence type="predicted"/>
<reference evidence="2" key="1">
    <citation type="submission" date="2016-10" db="EMBL/GenBank/DDBJ databases">
        <authorList>
            <person name="Varghese N."/>
            <person name="Submissions S."/>
        </authorList>
    </citation>
    <scope>NUCLEOTIDE SEQUENCE [LARGE SCALE GENOMIC DNA]</scope>
    <source>
        <strain evidence="2">CGMCC 1.10370</strain>
    </source>
</reference>
<dbReference type="STRING" id="739143.SAMN05216297_10223"/>